<organism evidence="1 2">
    <name type="scientific">Triparma columacea</name>
    <dbReference type="NCBI Taxonomy" id="722753"/>
    <lineage>
        <taxon>Eukaryota</taxon>
        <taxon>Sar</taxon>
        <taxon>Stramenopiles</taxon>
        <taxon>Ochrophyta</taxon>
        <taxon>Bolidophyceae</taxon>
        <taxon>Parmales</taxon>
        <taxon>Triparmaceae</taxon>
        <taxon>Triparma</taxon>
    </lineage>
</organism>
<dbReference type="AlphaFoldDB" id="A0A9W7FYR7"/>
<dbReference type="GO" id="GO:0005737">
    <property type="term" value="C:cytoplasm"/>
    <property type="evidence" value="ECO:0007669"/>
    <property type="project" value="TreeGrafter"/>
</dbReference>
<dbReference type="PANTHER" id="PTHR21255:SF4">
    <property type="entry name" value="DYNEIN LIGHT CHAIN TCTEX-TYPE"/>
    <property type="match status" value="1"/>
</dbReference>
<gene>
    <name evidence="1" type="ORF">TrCOL_g1876</name>
</gene>
<dbReference type="GO" id="GO:0007018">
    <property type="term" value="P:microtubule-based movement"/>
    <property type="evidence" value="ECO:0007669"/>
    <property type="project" value="TreeGrafter"/>
</dbReference>
<dbReference type="InterPro" id="IPR038586">
    <property type="entry name" value="Tctex-1-like_sf"/>
</dbReference>
<sequence>MPPSRNKVTPNSDLSNCFDFHLMEDFANTVLETAIVTTLDGQNYDASSIPKLVSSMNKFIVENMSNACGNFKYISSVLIMSNDSETRQPPQSVVNFSACWNNDSDNLIDVTWRSDAMTCVASVIGVLI</sequence>
<dbReference type="InterPro" id="IPR005334">
    <property type="entry name" value="Tctex-1-like"/>
</dbReference>
<proteinExistence type="predicted"/>
<dbReference type="GO" id="GO:0045505">
    <property type="term" value="F:dynein intermediate chain binding"/>
    <property type="evidence" value="ECO:0007669"/>
    <property type="project" value="TreeGrafter"/>
</dbReference>
<dbReference type="GO" id="GO:0005868">
    <property type="term" value="C:cytoplasmic dynein complex"/>
    <property type="evidence" value="ECO:0007669"/>
    <property type="project" value="TreeGrafter"/>
</dbReference>
<accession>A0A9W7FYR7</accession>
<dbReference type="OrthoDB" id="10059120at2759"/>
<dbReference type="PANTHER" id="PTHR21255">
    <property type="entry name" value="T-COMPLEX-ASSOCIATED-TESTIS-EXPRESSED 1/ DYNEIN LIGHT CHAIN"/>
    <property type="match status" value="1"/>
</dbReference>
<comment type="caution">
    <text evidence="1">The sequence shown here is derived from an EMBL/GenBank/DDBJ whole genome shotgun (WGS) entry which is preliminary data.</text>
</comment>
<evidence type="ECO:0000313" key="1">
    <source>
        <dbReference type="EMBL" id="GMI23466.1"/>
    </source>
</evidence>
<keyword evidence="2" id="KW-1185">Reference proteome</keyword>
<reference evidence="2" key="1">
    <citation type="journal article" date="2023" name="Commun. Biol.">
        <title>Genome analysis of Parmales, the sister group of diatoms, reveals the evolutionary specialization of diatoms from phago-mixotrophs to photoautotrophs.</title>
        <authorList>
            <person name="Ban H."/>
            <person name="Sato S."/>
            <person name="Yoshikawa S."/>
            <person name="Yamada K."/>
            <person name="Nakamura Y."/>
            <person name="Ichinomiya M."/>
            <person name="Sato N."/>
            <person name="Blanc-Mathieu R."/>
            <person name="Endo H."/>
            <person name="Kuwata A."/>
            <person name="Ogata H."/>
        </authorList>
    </citation>
    <scope>NUCLEOTIDE SEQUENCE [LARGE SCALE GENOMIC DNA]</scope>
</reference>
<name>A0A9W7FYR7_9STRA</name>
<dbReference type="Pfam" id="PF03645">
    <property type="entry name" value="Tctex-1"/>
    <property type="match status" value="1"/>
</dbReference>
<evidence type="ECO:0008006" key="3">
    <source>
        <dbReference type="Google" id="ProtNLM"/>
    </source>
</evidence>
<dbReference type="Gene3D" id="3.30.1140.40">
    <property type="entry name" value="Tctex-1"/>
    <property type="match status" value="1"/>
</dbReference>
<protein>
    <recommendedName>
        <fullName evidence="3">Dynein light chain</fullName>
    </recommendedName>
</protein>
<dbReference type="EMBL" id="BRYA01000570">
    <property type="protein sequence ID" value="GMI23466.1"/>
    <property type="molecule type" value="Genomic_DNA"/>
</dbReference>
<evidence type="ECO:0000313" key="2">
    <source>
        <dbReference type="Proteomes" id="UP001165065"/>
    </source>
</evidence>
<dbReference type="Proteomes" id="UP001165065">
    <property type="component" value="Unassembled WGS sequence"/>
</dbReference>